<feature type="region of interest" description="Disordered" evidence="1">
    <location>
        <begin position="1"/>
        <end position="28"/>
    </location>
</feature>
<evidence type="ECO:0000313" key="3">
    <source>
        <dbReference type="Proteomes" id="UP000431401"/>
    </source>
</evidence>
<reference evidence="2 3" key="1">
    <citation type="submission" date="2019-10" db="EMBL/GenBank/DDBJ databases">
        <title>Nocardia macrotermitis sp. nov. and Nocardia aurantia sp. nov., isolated from the gut of fungus growing-termite Macrotermes natalensis.</title>
        <authorList>
            <person name="Benndorf R."/>
            <person name="Schwitalla J."/>
            <person name="Martin K."/>
            <person name="De Beer W."/>
            <person name="Kaster A.-K."/>
            <person name="Vollmers J."/>
            <person name="Poulsen M."/>
            <person name="Beemelmanns C."/>
        </authorList>
    </citation>
    <scope>NUCLEOTIDE SEQUENCE [LARGE SCALE GENOMIC DNA]</scope>
    <source>
        <strain evidence="2 3">RB56</strain>
    </source>
</reference>
<dbReference type="SUPFAM" id="SSF54427">
    <property type="entry name" value="NTF2-like"/>
    <property type="match status" value="1"/>
</dbReference>
<evidence type="ECO:0000256" key="1">
    <source>
        <dbReference type="SAM" id="MobiDB-lite"/>
    </source>
</evidence>
<protein>
    <recommendedName>
        <fullName evidence="4">SnoaL-like domain-containing protein</fullName>
    </recommendedName>
</protein>
<keyword evidence="3" id="KW-1185">Reference proteome</keyword>
<feature type="compositionally biased region" description="Polar residues" evidence="1">
    <location>
        <begin position="1"/>
        <end position="14"/>
    </location>
</feature>
<name>A0A7K0DSW0_9NOCA</name>
<dbReference type="InterPro" id="IPR032710">
    <property type="entry name" value="NTF2-like_dom_sf"/>
</dbReference>
<sequence length="181" mass="19750">MGRSATGTLNHSGTTGFGSDGAGRREEQRLDGQVVEALRRFADGVAVWDRERLISPLTADAELDPRRATEAWSARSPQLIGQDTIADILMGIFAGRVETTHTLIAPRVVIDGGLARLGAPAEVRHRLIDDRAVGAQLTYRYTADLVGVGSRWLVRRIDIDTVRYRGDPAAVYCRAPASRTR</sequence>
<dbReference type="AlphaFoldDB" id="A0A7K0DSW0"/>
<dbReference type="Proteomes" id="UP000431401">
    <property type="component" value="Unassembled WGS sequence"/>
</dbReference>
<comment type="caution">
    <text evidence="2">The sequence shown here is derived from an EMBL/GenBank/DDBJ whole genome shotgun (WGS) entry which is preliminary data.</text>
</comment>
<dbReference type="Gene3D" id="3.10.450.50">
    <property type="match status" value="1"/>
</dbReference>
<accession>A0A7K0DSW0</accession>
<gene>
    <name evidence="2" type="ORF">NRB56_44000</name>
</gene>
<evidence type="ECO:0000313" key="2">
    <source>
        <dbReference type="EMBL" id="MQY28816.1"/>
    </source>
</evidence>
<evidence type="ECO:0008006" key="4">
    <source>
        <dbReference type="Google" id="ProtNLM"/>
    </source>
</evidence>
<dbReference type="EMBL" id="WEGI01000009">
    <property type="protein sequence ID" value="MQY28816.1"/>
    <property type="molecule type" value="Genomic_DNA"/>
</dbReference>
<organism evidence="2 3">
    <name type="scientific">Nocardia aurantia</name>
    <dbReference type="NCBI Taxonomy" id="2585199"/>
    <lineage>
        <taxon>Bacteria</taxon>
        <taxon>Bacillati</taxon>
        <taxon>Actinomycetota</taxon>
        <taxon>Actinomycetes</taxon>
        <taxon>Mycobacteriales</taxon>
        <taxon>Nocardiaceae</taxon>
        <taxon>Nocardia</taxon>
    </lineage>
</organism>
<proteinExistence type="predicted"/>